<sequence>MASQDFTPKLWTLLRGGYSMQNLRADFTAGLTVAVVALPLAMAIGIASGASPDKGLVTAIVAGFLISLLGGSRVQIGGPTGAFIVVVFNVIAEHGYDGLLLATILAGFILILAGYARFGQVIRYIPYPVVTGFTAGIAVIIASSQVQDFFGLSLDAVPAEFLSRWAAYVHGFPSMSMVAVVVGLSALFIILGFRKWAPSVPGNLVAVAVVSLGVYAFHMPVETIADRFPNIAVGLPTPQLPAWDYAKFLEIIPSAFTIAFLAGIEALLSAMVADGMTGYRHRPGQELVGQGVANIVSALFAGLPATGAIARTAVNIKSGAKTPIAGMFHAAFILAFVVLASDVMGFIPLAVLSAILFVVAWNMSEVHHFVHILKMPSNDRFILLLTFFLTVLVDLTVAIGVGVTLASLQFLYEMSKSESLHVQGRKIRDDEALIPEDVHQRDALPEGVEVFRFMGPIFFGMADRLADKFQSMVTAPKVLIVRMKLVPYMDVAGVRVIGNLVAHYKTKGTVIIFTGLQAQPKEILEKADIRPTALDVLFIDRYEDAVRRACDLV</sequence>
<proteinExistence type="predicted"/>
<reference evidence="8" key="1">
    <citation type="journal article" date="2019" name="Int. J. Syst. Evol. Microbiol.">
        <title>The Global Catalogue of Microorganisms (GCM) 10K type strain sequencing project: providing services to taxonomists for standard genome sequencing and annotation.</title>
        <authorList>
            <consortium name="The Broad Institute Genomics Platform"/>
            <consortium name="The Broad Institute Genome Sequencing Center for Infectious Disease"/>
            <person name="Wu L."/>
            <person name="Ma J."/>
        </authorList>
    </citation>
    <scope>NUCLEOTIDE SEQUENCE [LARGE SCALE GENOMIC DNA]</scope>
    <source>
        <strain evidence="8">KCTC 62164</strain>
    </source>
</reference>
<evidence type="ECO:0000256" key="2">
    <source>
        <dbReference type="ARBA" id="ARBA00022692"/>
    </source>
</evidence>
<feature type="domain" description="STAS" evidence="6">
    <location>
        <begin position="438"/>
        <end position="549"/>
    </location>
</feature>
<feature type="transmembrane region" description="Helical" evidence="5">
    <location>
        <begin position="331"/>
        <end position="361"/>
    </location>
</feature>
<evidence type="ECO:0000256" key="5">
    <source>
        <dbReference type="SAM" id="Phobius"/>
    </source>
</evidence>
<evidence type="ECO:0000256" key="4">
    <source>
        <dbReference type="ARBA" id="ARBA00023136"/>
    </source>
</evidence>
<evidence type="ECO:0000256" key="1">
    <source>
        <dbReference type="ARBA" id="ARBA00004141"/>
    </source>
</evidence>
<evidence type="ECO:0000259" key="6">
    <source>
        <dbReference type="PROSITE" id="PS50801"/>
    </source>
</evidence>
<keyword evidence="4 5" id="KW-0472">Membrane</keyword>
<feature type="transmembrane region" description="Helical" evidence="5">
    <location>
        <begin position="27"/>
        <end position="47"/>
    </location>
</feature>
<name>A0ABV7D2K1_9PROT</name>
<dbReference type="InterPro" id="IPR002645">
    <property type="entry name" value="STAS_dom"/>
</dbReference>
<feature type="transmembrane region" description="Helical" evidence="5">
    <location>
        <begin position="251"/>
        <end position="273"/>
    </location>
</feature>
<dbReference type="EMBL" id="JBHRSL010000002">
    <property type="protein sequence ID" value="MFC3051364.1"/>
    <property type="molecule type" value="Genomic_DNA"/>
</dbReference>
<evidence type="ECO:0000256" key="3">
    <source>
        <dbReference type="ARBA" id="ARBA00022989"/>
    </source>
</evidence>
<dbReference type="CDD" id="cd07042">
    <property type="entry name" value="STAS_SulP_like_sulfate_transporter"/>
    <property type="match status" value="1"/>
</dbReference>
<feature type="transmembrane region" description="Helical" evidence="5">
    <location>
        <begin position="59"/>
        <end position="92"/>
    </location>
</feature>
<dbReference type="Proteomes" id="UP001595444">
    <property type="component" value="Unassembled WGS sequence"/>
</dbReference>
<dbReference type="RefSeq" id="WP_194211584.1">
    <property type="nucleotide sequence ID" value="NZ_CP061205.1"/>
</dbReference>
<evidence type="ECO:0000313" key="7">
    <source>
        <dbReference type="EMBL" id="MFC3051364.1"/>
    </source>
</evidence>
<feature type="transmembrane region" description="Helical" evidence="5">
    <location>
        <begin position="200"/>
        <end position="218"/>
    </location>
</feature>
<dbReference type="InterPro" id="IPR011547">
    <property type="entry name" value="SLC26A/SulP_dom"/>
</dbReference>
<dbReference type="InterPro" id="IPR001902">
    <property type="entry name" value="SLC26A/SulP_fam"/>
</dbReference>
<feature type="transmembrane region" description="Helical" evidence="5">
    <location>
        <begin position="165"/>
        <end position="193"/>
    </location>
</feature>
<feature type="transmembrane region" description="Helical" evidence="5">
    <location>
        <begin position="125"/>
        <end position="145"/>
    </location>
</feature>
<dbReference type="Pfam" id="PF01740">
    <property type="entry name" value="STAS"/>
    <property type="match status" value="1"/>
</dbReference>
<keyword evidence="8" id="KW-1185">Reference proteome</keyword>
<gene>
    <name evidence="7" type="ORF">ACFOKA_05560</name>
</gene>
<organism evidence="7 8">
    <name type="scientific">Kordiimonas pumila</name>
    <dbReference type="NCBI Taxonomy" id="2161677"/>
    <lineage>
        <taxon>Bacteria</taxon>
        <taxon>Pseudomonadati</taxon>
        <taxon>Pseudomonadota</taxon>
        <taxon>Alphaproteobacteria</taxon>
        <taxon>Kordiimonadales</taxon>
        <taxon>Kordiimonadaceae</taxon>
        <taxon>Kordiimonas</taxon>
    </lineage>
</organism>
<comment type="caution">
    <text evidence="7">The sequence shown here is derived from an EMBL/GenBank/DDBJ whole genome shotgun (WGS) entry which is preliminary data.</text>
</comment>
<dbReference type="PROSITE" id="PS50801">
    <property type="entry name" value="STAS"/>
    <property type="match status" value="1"/>
</dbReference>
<dbReference type="SUPFAM" id="SSF52091">
    <property type="entry name" value="SpoIIaa-like"/>
    <property type="match status" value="1"/>
</dbReference>
<protein>
    <submittedName>
        <fullName evidence="7">SulP family inorganic anion transporter</fullName>
    </submittedName>
</protein>
<accession>A0ABV7D2K1</accession>
<dbReference type="PANTHER" id="PTHR11814">
    <property type="entry name" value="SULFATE TRANSPORTER"/>
    <property type="match status" value="1"/>
</dbReference>
<keyword evidence="3 5" id="KW-1133">Transmembrane helix</keyword>
<dbReference type="InterPro" id="IPR036513">
    <property type="entry name" value="STAS_dom_sf"/>
</dbReference>
<keyword evidence="2 5" id="KW-0812">Transmembrane</keyword>
<feature type="transmembrane region" description="Helical" evidence="5">
    <location>
        <begin position="381"/>
        <end position="408"/>
    </location>
</feature>
<dbReference type="Gene3D" id="3.30.750.24">
    <property type="entry name" value="STAS domain"/>
    <property type="match status" value="1"/>
</dbReference>
<dbReference type="Pfam" id="PF00916">
    <property type="entry name" value="Sulfate_transp"/>
    <property type="match status" value="1"/>
</dbReference>
<comment type="subcellular location">
    <subcellularLocation>
        <location evidence="1">Membrane</location>
        <topology evidence="1">Multi-pass membrane protein</topology>
    </subcellularLocation>
</comment>
<evidence type="ECO:0000313" key="8">
    <source>
        <dbReference type="Proteomes" id="UP001595444"/>
    </source>
</evidence>
<feature type="transmembrane region" description="Helical" evidence="5">
    <location>
        <begin position="98"/>
        <end position="118"/>
    </location>
</feature>